<dbReference type="InterPro" id="IPR020846">
    <property type="entry name" value="MFS_dom"/>
</dbReference>
<dbReference type="PANTHER" id="PTHR42718">
    <property type="entry name" value="MAJOR FACILITATOR SUPERFAMILY MULTIDRUG TRANSPORTER MFSC"/>
    <property type="match status" value="1"/>
</dbReference>
<feature type="transmembrane region" description="Helical" evidence="5">
    <location>
        <begin position="48"/>
        <end position="69"/>
    </location>
</feature>
<comment type="subcellular location">
    <subcellularLocation>
        <location evidence="1">Cell membrane</location>
        <topology evidence="1">Multi-pass membrane protein</topology>
    </subcellularLocation>
</comment>
<evidence type="ECO:0000256" key="4">
    <source>
        <dbReference type="ARBA" id="ARBA00023136"/>
    </source>
</evidence>
<feature type="transmembrane region" description="Helical" evidence="5">
    <location>
        <begin position="356"/>
        <end position="376"/>
    </location>
</feature>
<dbReference type="PROSITE" id="PS50850">
    <property type="entry name" value="MFS"/>
    <property type="match status" value="1"/>
</dbReference>
<feature type="transmembrane region" description="Helical" evidence="5">
    <location>
        <begin position="76"/>
        <end position="94"/>
    </location>
</feature>
<proteinExistence type="predicted"/>
<evidence type="ECO:0000256" key="3">
    <source>
        <dbReference type="ARBA" id="ARBA00022989"/>
    </source>
</evidence>
<keyword evidence="4 5" id="KW-0472">Membrane</keyword>
<evidence type="ECO:0000259" key="6">
    <source>
        <dbReference type="PROSITE" id="PS50850"/>
    </source>
</evidence>
<keyword evidence="2 5" id="KW-0812">Transmembrane</keyword>
<feature type="transmembrane region" description="Helical" evidence="5">
    <location>
        <begin position="324"/>
        <end position="344"/>
    </location>
</feature>
<gene>
    <name evidence="7" type="ORF">Dfulv_36640</name>
</gene>
<dbReference type="PANTHER" id="PTHR42718:SF42">
    <property type="entry name" value="EXPORT PROTEIN"/>
    <property type="match status" value="1"/>
</dbReference>
<dbReference type="InterPro" id="IPR011701">
    <property type="entry name" value="MFS"/>
</dbReference>
<feature type="transmembrane region" description="Helical" evidence="5">
    <location>
        <begin position="263"/>
        <end position="282"/>
    </location>
</feature>
<sequence length="512" mass="51911">MPEYPRRWAALAVLSLTLVAVTLDNSVLNTALPSLAHALRASTADLQWITDAYTLVFASALILAGTLGARLGSRRALLGGLAVFGAGSAVAALSDSPGQLIAWRAVMGLGAAFVMPATLAIITRIFPPAERPKAFGAWSAAAGIGVLIGPVTGGALLEHYSWSSAFWINVPLVAVALGAVLWLVPSVPAMRTGPLDLLGAALSTASVAALVDAVIQAPARGWLDRVTLAEFAVALVLAAGFVLRQRRAAAPLVRFDLFANRTFLVAALSLAVVFFVLFGTLFELSQYLQLVHGYSPLVAGLGAMPFAVAMAATSATSAPLSARLGVRATLATGLLLATVGLLLLATTGVHTPFWKVAVGTAVIGLGMGMMMAPASLQISGSVPAQYTSMASALNSVIRELGGVLGIAVLGTVVSSAYRSGVGTSTGPAGTDLPTAHAVAATLPGDSAQRLLSTADAAFTTAMDRGALVAAAIAFAMAVVVILVRPSRHAQPAPAAVTPAPVGREAVLIADPA</sequence>
<feature type="transmembrane region" description="Helical" evidence="5">
    <location>
        <begin position="294"/>
        <end position="312"/>
    </location>
</feature>
<keyword evidence="8" id="KW-1185">Reference proteome</keyword>
<reference evidence="7" key="1">
    <citation type="submission" date="2021-04" db="EMBL/GenBank/DDBJ databases">
        <authorList>
            <person name="Hartkoorn R.C."/>
            <person name="Beaudoing E."/>
            <person name="Hot D."/>
        </authorList>
    </citation>
    <scope>NUCLEOTIDE SEQUENCE</scope>
    <source>
        <strain evidence="7">NRRL B-16292</strain>
    </source>
</reference>
<evidence type="ECO:0000313" key="8">
    <source>
        <dbReference type="Proteomes" id="UP001059617"/>
    </source>
</evidence>
<dbReference type="PRINTS" id="PR01036">
    <property type="entry name" value="TCRTETB"/>
</dbReference>
<protein>
    <submittedName>
        <fullName evidence="7">MFS transporter</fullName>
    </submittedName>
</protein>
<evidence type="ECO:0000256" key="5">
    <source>
        <dbReference type="SAM" id="Phobius"/>
    </source>
</evidence>
<feature type="transmembrane region" description="Helical" evidence="5">
    <location>
        <begin position="165"/>
        <end position="185"/>
    </location>
</feature>
<name>A0ABY5VSA5_9ACTN</name>
<feature type="domain" description="Major facilitator superfamily (MFS) profile" evidence="6">
    <location>
        <begin position="10"/>
        <end position="488"/>
    </location>
</feature>
<evidence type="ECO:0000256" key="2">
    <source>
        <dbReference type="ARBA" id="ARBA00022692"/>
    </source>
</evidence>
<dbReference type="Pfam" id="PF07690">
    <property type="entry name" value="MFS_1"/>
    <property type="match status" value="1"/>
</dbReference>
<dbReference type="CDD" id="cd17321">
    <property type="entry name" value="MFS_MMR_MDR_like"/>
    <property type="match status" value="1"/>
</dbReference>
<dbReference type="SUPFAM" id="SSF103473">
    <property type="entry name" value="MFS general substrate transporter"/>
    <property type="match status" value="1"/>
</dbReference>
<feature type="transmembrane region" description="Helical" evidence="5">
    <location>
        <begin position="396"/>
        <end position="417"/>
    </location>
</feature>
<dbReference type="Gene3D" id="1.20.1250.20">
    <property type="entry name" value="MFS general substrate transporter like domains"/>
    <property type="match status" value="1"/>
</dbReference>
<organism evidence="7 8">
    <name type="scientific">Dactylosporangium fulvum</name>
    <dbReference type="NCBI Taxonomy" id="53359"/>
    <lineage>
        <taxon>Bacteria</taxon>
        <taxon>Bacillati</taxon>
        <taxon>Actinomycetota</taxon>
        <taxon>Actinomycetes</taxon>
        <taxon>Micromonosporales</taxon>
        <taxon>Micromonosporaceae</taxon>
        <taxon>Dactylosporangium</taxon>
    </lineage>
</organism>
<feature type="transmembrane region" description="Helical" evidence="5">
    <location>
        <begin position="197"/>
        <end position="219"/>
    </location>
</feature>
<feature type="transmembrane region" description="Helical" evidence="5">
    <location>
        <begin position="225"/>
        <end position="243"/>
    </location>
</feature>
<reference evidence="7" key="2">
    <citation type="submission" date="2022-09" db="EMBL/GenBank/DDBJ databases">
        <title>Biosynthetic gene clusters of Dactylosporangioum fulvum.</title>
        <authorList>
            <person name="Caradec T."/>
        </authorList>
    </citation>
    <scope>NUCLEOTIDE SEQUENCE</scope>
    <source>
        <strain evidence="7">NRRL B-16292</strain>
    </source>
</reference>
<evidence type="ECO:0000256" key="1">
    <source>
        <dbReference type="ARBA" id="ARBA00004651"/>
    </source>
</evidence>
<accession>A0ABY5VSA5</accession>
<feature type="transmembrane region" description="Helical" evidence="5">
    <location>
        <begin position="465"/>
        <end position="483"/>
    </location>
</feature>
<dbReference type="Proteomes" id="UP001059617">
    <property type="component" value="Chromosome"/>
</dbReference>
<dbReference type="EMBL" id="CP073720">
    <property type="protein sequence ID" value="UWP80647.1"/>
    <property type="molecule type" value="Genomic_DNA"/>
</dbReference>
<dbReference type="InterPro" id="IPR036259">
    <property type="entry name" value="MFS_trans_sf"/>
</dbReference>
<dbReference type="RefSeq" id="WP_259858409.1">
    <property type="nucleotide sequence ID" value="NZ_BAAAST010000128.1"/>
</dbReference>
<feature type="transmembrane region" description="Helical" evidence="5">
    <location>
        <begin position="134"/>
        <end position="153"/>
    </location>
</feature>
<keyword evidence="3 5" id="KW-1133">Transmembrane helix</keyword>
<evidence type="ECO:0000313" key="7">
    <source>
        <dbReference type="EMBL" id="UWP80647.1"/>
    </source>
</evidence>
<feature type="transmembrane region" description="Helical" evidence="5">
    <location>
        <begin position="100"/>
        <end position="122"/>
    </location>
</feature>